<keyword evidence="1" id="KW-1133">Transmembrane helix</keyword>
<gene>
    <name evidence="2" type="ORF">HA252_00555</name>
</gene>
<evidence type="ECO:0000313" key="3">
    <source>
        <dbReference type="Proteomes" id="UP000564964"/>
    </source>
</evidence>
<dbReference type="EMBL" id="DUGH01000013">
    <property type="protein sequence ID" value="HIH15879.1"/>
    <property type="molecule type" value="Genomic_DNA"/>
</dbReference>
<dbReference type="Proteomes" id="UP000564964">
    <property type="component" value="Unassembled WGS sequence"/>
</dbReference>
<feature type="transmembrane region" description="Helical" evidence="1">
    <location>
        <begin position="39"/>
        <end position="57"/>
    </location>
</feature>
<keyword evidence="1" id="KW-0472">Membrane</keyword>
<proteinExistence type="predicted"/>
<evidence type="ECO:0000256" key="1">
    <source>
        <dbReference type="SAM" id="Phobius"/>
    </source>
</evidence>
<dbReference type="AlphaFoldDB" id="A0A7J4JH49"/>
<organism evidence="2 3">
    <name type="scientific">Candidatus Iainarchaeum sp</name>
    <dbReference type="NCBI Taxonomy" id="3101447"/>
    <lineage>
        <taxon>Archaea</taxon>
        <taxon>Candidatus Iainarchaeota</taxon>
        <taxon>Candidatus Iainarchaeia</taxon>
        <taxon>Candidatus Iainarchaeales</taxon>
        <taxon>Candidatus Iainarchaeaceae</taxon>
        <taxon>Candidatus Iainarchaeum</taxon>
    </lineage>
</organism>
<accession>A0A7J4JH49</accession>
<protein>
    <submittedName>
        <fullName evidence="2">Uncharacterized protein</fullName>
    </submittedName>
</protein>
<evidence type="ECO:0000313" key="2">
    <source>
        <dbReference type="EMBL" id="HIH15879.1"/>
    </source>
</evidence>
<comment type="caution">
    <text evidence="2">The sequence shown here is derived from an EMBL/GenBank/DDBJ whole genome shotgun (WGS) entry which is preliminary data.</text>
</comment>
<sequence length="71" mass="7854">MFGRAVGFFVLGVTLASLFVWCLVQGVLAHIAGNPNTALIYYFVAWLSGVSGMTLYWQAKNLLHYAKISQE</sequence>
<reference evidence="3" key="1">
    <citation type="journal article" date="2020" name="bioRxiv">
        <title>A rank-normalized archaeal taxonomy based on genome phylogeny resolves widespread incomplete and uneven classifications.</title>
        <authorList>
            <person name="Rinke C."/>
            <person name="Chuvochina M."/>
            <person name="Mussig A.J."/>
            <person name="Chaumeil P.-A."/>
            <person name="Waite D.W."/>
            <person name="Whitman W.B."/>
            <person name="Parks D.H."/>
            <person name="Hugenholtz P."/>
        </authorList>
    </citation>
    <scope>NUCLEOTIDE SEQUENCE [LARGE SCALE GENOMIC DNA]</scope>
</reference>
<name>A0A7J4JH49_9ARCH</name>
<keyword evidence="1" id="KW-0812">Transmembrane</keyword>